<sequence>MDWWSPEVPAPEDCVLGPLLAGQASTRGEQVFATFPGGGSWTYRQAWAAASTMARRLRELGVRHGDRVLSWLPNGADALRVWFGANLLGAIYVPLNPAFRGGLLEHALELPGARVLLAHPGLIDRLQEVDHALEHVVPVRSGEVLDDGRGPVTPDAPVKPWDPYAIILTSGTTGPSKGVTCSYTHLATASSVPFDGNFAPGDRYMVNLPLFHAGGTIGVYAALLAGASVAIVESFSTDTFWDTVRATGTTHVTLLGVMASYLSKRPAGPADRDHPLRRVFMVPLTEDAPAFAERFGVTVVSLFNMTETSVPLISEPQPATPGTCGRLRRGVQARLVDEHDREVPDGQPGELILRTDRPWAMNSGYWGMPEATARAWRNGWFHTGDAFRRDASGQYFFVDRVKDAIRRRGENISSFEVEREVLAHPLVREAAVVAVPSPDSEDDVLAVVAPVAGARLDPAELLATLTERLPHFMVPRYIRIVPDLPKTPTSKIEKHRLRGEGVTADTWDREAAGITVKRDRLTAG</sequence>
<dbReference type="Pfam" id="PF00501">
    <property type="entry name" value="AMP-binding"/>
    <property type="match status" value="1"/>
</dbReference>
<comment type="caution">
    <text evidence="5">The sequence shown here is derived from an EMBL/GenBank/DDBJ whole genome shotgun (WGS) entry which is preliminary data.</text>
</comment>
<dbReference type="SUPFAM" id="SSF56801">
    <property type="entry name" value="Acetyl-CoA synthetase-like"/>
    <property type="match status" value="1"/>
</dbReference>
<evidence type="ECO:0000259" key="3">
    <source>
        <dbReference type="Pfam" id="PF00501"/>
    </source>
</evidence>
<dbReference type="Gene3D" id="3.40.50.12780">
    <property type="entry name" value="N-terminal domain of ligase-like"/>
    <property type="match status" value="1"/>
</dbReference>
<dbReference type="InterPro" id="IPR025110">
    <property type="entry name" value="AMP-bd_C"/>
</dbReference>
<evidence type="ECO:0000256" key="1">
    <source>
        <dbReference type="ARBA" id="ARBA00006432"/>
    </source>
</evidence>
<dbReference type="RefSeq" id="WP_110336503.1">
    <property type="nucleotide sequence ID" value="NZ_MASU01000005.1"/>
</dbReference>
<dbReference type="Gene3D" id="3.30.300.30">
    <property type="match status" value="1"/>
</dbReference>
<comment type="similarity">
    <text evidence="1">Belongs to the ATP-dependent AMP-binding enzyme family.</text>
</comment>
<dbReference type="GO" id="GO:0006631">
    <property type="term" value="P:fatty acid metabolic process"/>
    <property type="evidence" value="ECO:0007669"/>
    <property type="project" value="TreeGrafter"/>
</dbReference>
<keyword evidence="2 5" id="KW-0436">Ligase</keyword>
<dbReference type="AlphaFoldDB" id="A0A318LQ18"/>
<organism evidence="5 6">
    <name type="scientific">Prauserella flavalba</name>
    <dbReference type="NCBI Taxonomy" id="1477506"/>
    <lineage>
        <taxon>Bacteria</taxon>
        <taxon>Bacillati</taxon>
        <taxon>Actinomycetota</taxon>
        <taxon>Actinomycetes</taxon>
        <taxon>Pseudonocardiales</taxon>
        <taxon>Pseudonocardiaceae</taxon>
        <taxon>Prauserella</taxon>
    </lineage>
</organism>
<dbReference type="GO" id="GO:0031956">
    <property type="term" value="F:medium-chain fatty acid-CoA ligase activity"/>
    <property type="evidence" value="ECO:0007669"/>
    <property type="project" value="TreeGrafter"/>
</dbReference>
<proteinExistence type="inferred from homology"/>
<dbReference type="PANTHER" id="PTHR43201">
    <property type="entry name" value="ACYL-COA SYNTHETASE"/>
    <property type="match status" value="1"/>
</dbReference>
<feature type="domain" description="AMP-binding enzyme C-terminal" evidence="4">
    <location>
        <begin position="416"/>
        <end position="491"/>
    </location>
</feature>
<keyword evidence="6" id="KW-1185">Reference proteome</keyword>
<dbReference type="OrthoDB" id="2579187at2"/>
<dbReference type="PROSITE" id="PS00455">
    <property type="entry name" value="AMP_BINDING"/>
    <property type="match status" value="1"/>
</dbReference>
<name>A0A318LQ18_9PSEU</name>
<protein>
    <submittedName>
        <fullName evidence="5">ATP-dependent acyl-CoA ligase</fullName>
    </submittedName>
</protein>
<evidence type="ECO:0000313" key="6">
    <source>
        <dbReference type="Proteomes" id="UP000247892"/>
    </source>
</evidence>
<evidence type="ECO:0000313" key="5">
    <source>
        <dbReference type="EMBL" id="PXY36491.1"/>
    </source>
</evidence>
<accession>A0A318LQ18</accession>
<evidence type="ECO:0000259" key="4">
    <source>
        <dbReference type="Pfam" id="PF13193"/>
    </source>
</evidence>
<gene>
    <name evidence="5" type="ORF">BA062_13950</name>
</gene>
<dbReference type="InterPro" id="IPR045851">
    <property type="entry name" value="AMP-bd_C_sf"/>
</dbReference>
<dbReference type="InterPro" id="IPR042099">
    <property type="entry name" value="ANL_N_sf"/>
</dbReference>
<dbReference type="EMBL" id="MASU01000005">
    <property type="protein sequence ID" value="PXY36491.1"/>
    <property type="molecule type" value="Genomic_DNA"/>
</dbReference>
<dbReference type="InterPro" id="IPR020845">
    <property type="entry name" value="AMP-binding_CS"/>
</dbReference>
<dbReference type="PANTHER" id="PTHR43201:SF5">
    <property type="entry name" value="MEDIUM-CHAIN ACYL-COA LIGASE ACSF2, MITOCHONDRIAL"/>
    <property type="match status" value="1"/>
</dbReference>
<dbReference type="Proteomes" id="UP000247892">
    <property type="component" value="Unassembled WGS sequence"/>
</dbReference>
<reference evidence="5 6" key="1">
    <citation type="submission" date="2016-07" db="EMBL/GenBank/DDBJ databases">
        <title>Draft genome sequence of Prauserella sp. YIM 121212, isolated from alkaline soil.</title>
        <authorList>
            <person name="Ruckert C."/>
            <person name="Albersmeier A."/>
            <person name="Jiang C.-L."/>
            <person name="Jiang Y."/>
            <person name="Kalinowski J."/>
            <person name="Schneider O."/>
            <person name="Winkler A."/>
            <person name="Zotchev S.B."/>
        </authorList>
    </citation>
    <scope>NUCLEOTIDE SEQUENCE [LARGE SCALE GENOMIC DNA]</scope>
    <source>
        <strain evidence="5 6">YIM 121212</strain>
    </source>
</reference>
<dbReference type="Pfam" id="PF13193">
    <property type="entry name" value="AMP-binding_C"/>
    <property type="match status" value="1"/>
</dbReference>
<feature type="domain" description="AMP-dependent synthetase/ligase" evidence="3">
    <location>
        <begin position="23"/>
        <end position="366"/>
    </location>
</feature>
<dbReference type="InterPro" id="IPR000873">
    <property type="entry name" value="AMP-dep_synth/lig_dom"/>
</dbReference>
<evidence type="ECO:0000256" key="2">
    <source>
        <dbReference type="ARBA" id="ARBA00022598"/>
    </source>
</evidence>